<dbReference type="PRINTS" id="PR00032">
    <property type="entry name" value="HTHARAC"/>
</dbReference>
<keyword evidence="3" id="KW-0804">Transcription</keyword>
<dbReference type="OrthoDB" id="1975037at2"/>
<comment type="caution">
    <text evidence="5">The sequence shown here is derived from an EMBL/GenBank/DDBJ whole genome shotgun (WGS) entry which is preliminary data.</text>
</comment>
<dbReference type="EMBL" id="RRCN01000001">
    <property type="protein sequence ID" value="RRJ65818.1"/>
    <property type="molecule type" value="Genomic_DNA"/>
</dbReference>
<keyword evidence="1" id="KW-0805">Transcription regulation</keyword>
<name>A0A3P3U898_9BACL</name>
<gene>
    <name evidence="5" type="ORF">EHV15_25050</name>
</gene>
<dbReference type="AlphaFoldDB" id="A0A3P3U898"/>
<dbReference type="InterPro" id="IPR018060">
    <property type="entry name" value="HTH_AraC"/>
</dbReference>
<dbReference type="InterPro" id="IPR020449">
    <property type="entry name" value="Tscrpt_reg_AraC-type_HTH"/>
</dbReference>
<sequence>MVHSFKQENNIRPLKYKPVLSYPYDLEIFSVSSLKERTPEERMKITYRYEFYMLICVTKGMCTQWIDFEPIPCKEGTLIVVTPGQVHNFGHDENWDGWVILFREEFLLPASLTLSELNLTFDIGRTPNSITLNNTELHRAITLIEQMVQDSLIQVAKEDVHMLLRYQLYAFVTWLNIIHKQKNIPTTSQVSQKFLKFQELVEKNYAKLNHVSDYAALLNCTEKTLTRVTVAAVGISAKAFISARISLEAKRLLMHTDYLISDIAEMLNFQETTHFSKFFKRETGYTPVEFRKQNL</sequence>
<evidence type="ECO:0000313" key="5">
    <source>
        <dbReference type="EMBL" id="RRJ65818.1"/>
    </source>
</evidence>
<dbReference type="PANTHER" id="PTHR43280:SF32">
    <property type="entry name" value="TRANSCRIPTIONAL REGULATORY PROTEIN"/>
    <property type="match status" value="1"/>
</dbReference>
<evidence type="ECO:0000256" key="2">
    <source>
        <dbReference type="ARBA" id="ARBA00023125"/>
    </source>
</evidence>
<evidence type="ECO:0000259" key="4">
    <source>
        <dbReference type="PROSITE" id="PS01124"/>
    </source>
</evidence>
<dbReference type="SUPFAM" id="SSF51215">
    <property type="entry name" value="Regulatory protein AraC"/>
    <property type="match status" value="1"/>
</dbReference>
<evidence type="ECO:0000256" key="3">
    <source>
        <dbReference type="ARBA" id="ARBA00023163"/>
    </source>
</evidence>
<dbReference type="GO" id="GO:0043565">
    <property type="term" value="F:sequence-specific DNA binding"/>
    <property type="evidence" value="ECO:0007669"/>
    <property type="project" value="InterPro"/>
</dbReference>
<dbReference type="SUPFAM" id="SSF46689">
    <property type="entry name" value="Homeodomain-like"/>
    <property type="match status" value="1"/>
</dbReference>
<dbReference type="PANTHER" id="PTHR43280">
    <property type="entry name" value="ARAC-FAMILY TRANSCRIPTIONAL REGULATOR"/>
    <property type="match status" value="1"/>
</dbReference>
<dbReference type="PROSITE" id="PS01124">
    <property type="entry name" value="HTH_ARAC_FAMILY_2"/>
    <property type="match status" value="1"/>
</dbReference>
<dbReference type="Gene3D" id="1.10.10.60">
    <property type="entry name" value="Homeodomain-like"/>
    <property type="match status" value="1"/>
</dbReference>
<reference evidence="5 6" key="1">
    <citation type="submission" date="2018-11" db="EMBL/GenBank/DDBJ databases">
        <title>Genome sequencing of Paenibacillus sp. KCOM 3021 (= ChDC PVNT-B20).</title>
        <authorList>
            <person name="Kook J.-K."/>
            <person name="Park S.-N."/>
            <person name="Lim Y.K."/>
        </authorList>
    </citation>
    <scope>NUCLEOTIDE SEQUENCE [LARGE SCALE GENOMIC DNA]</scope>
    <source>
        <strain evidence="5 6">KCOM 3021</strain>
    </source>
</reference>
<organism evidence="5 6">
    <name type="scientific">Paenibacillus oralis</name>
    <dbReference type="NCBI Taxonomy" id="2490856"/>
    <lineage>
        <taxon>Bacteria</taxon>
        <taxon>Bacillati</taxon>
        <taxon>Bacillota</taxon>
        <taxon>Bacilli</taxon>
        <taxon>Bacillales</taxon>
        <taxon>Paenibacillaceae</taxon>
        <taxon>Paenibacillus</taxon>
    </lineage>
</organism>
<proteinExistence type="predicted"/>
<accession>A0A3P3U898</accession>
<dbReference type="Pfam" id="PF02311">
    <property type="entry name" value="AraC_binding"/>
    <property type="match status" value="1"/>
</dbReference>
<keyword evidence="2" id="KW-0238">DNA-binding</keyword>
<dbReference type="SMART" id="SM00342">
    <property type="entry name" value="HTH_ARAC"/>
    <property type="match status" value="1"/>
</dbReference>
<evidence type="ECO:0000256" key="1">
    <source>
        <dbReference type="ARBA" id="ARBA00023015"/>
    </source>
</evidence>
<dbReference type="Pfam" id="PF12833">
    <property type="entry name" value="HTH_18"/>
    <property type="match status" value="1"/>
</dbReference>
<keyword evidence="6" id="KW-1185">Reference proteome</keyword>
<feature type="domain" description="HTH araC/xylS-type" evidence="4">
    <location>
        <begin position="195"/>
        <end position="293"/>
    </location>
</feature>
<dbReference type="GO" id="GO:0003700">
    <property type="term" value="F:DNA-binding transcription factor activity"/>
    <property type="evidence" value="ECO:0007669"/>
    <property type="project" value="InterPro"/>
</dbReference>
<dbReference type="Proteomes" id="UP000267017">
    <property type="component" value="Unassembled WGS sequence"/>
</dbReference>
<evidence type="ECO:0000313" key="6">
    <source>
        <dbReference type="Proteomes" id="UP000267017"/>
    </source>
</evidence>
<dbReference type="InterPro" id="IPR003313">
    <property type="entry name" value="AraC-bd"/>
</dbReference>
<protein>
    <submittedName>
        <fullName evidence="5">Helix-turn-helix domain-containing protein</fullName>
    </submittedName>
</protein>
<dbReference type="InterPro" id="IPR037923">
    <property type="entry name" value="HTH-like"/>
</dbReference>
<dbReference type="InterPro" id="IPR009057">
    <property type="entry name" value="Homeodomain-like_sf"/>
</dbReference>